<accession>L9V662</accession>
<gene>
    <name evidence="1" type="ORF">C500_03424</name>
</gene>
<comment type="caution">
    <text evidence="1">The sequence shown here is derived from an EMBL/GenBank/DDBJ whole genome shotgun (WGS) entry which is preliminary data.</text>
</comment>
<name>L9V662_NATMM</name>
<reference evidence="1 2" key="1">
    <citation type="journal article" date="2014" name="PLoS Genet.">
        <title>Phylogenetically driven sequencing of extremely halophilic archaea reveals strategies for static and dynamic osmo-response.</title>
        <authorList>
            <person name="Becker E.A."/>
            <person name="Seitzer P.M."/>
            <person name="Tritt A."/>
            <person name="Larsen D."/>
            <person name="Krusor M."/>
            <person name="Yao A.I."/>
            <person name="Wu D."/>
            <person name="Madern D."/>
            <person name="Eisen J.A."/>
            <person name="Darling A.E."/>
            <person name="Facciotti M.T."/>
        </authorList>
    </citation>
    <scope>NUCLEOTIDE SEQUENCE [LARGE SCALE GENOMIC DNA]</scope>
    <source>
        <strain evidence="2">ATCC 43099 / DSM 3394 / CCM 3739 / CIP 104546 / IAM 13178 / JCM 8861 / NBRC 102185 / NCIMB 2190 / MS3</strain>
    </source>
</reference>
<dbReference type="PATRIC" id="fig|547559.17.peg.653"/>
<proteinExistence type="predicted"/>
<organism evidence="1 2">
    <name type="scientific">Natrialba magadii (strain ATCC 43099 / DSM 3394 / CCM 3739 / CIP 104546 / IAM 13178 / JCM 8861 / NBRC 102185 / NCIMB 2190 / MS3)</name>
    <name type="common">Natronobacterium magadii</name>
    <dbReference type="NCBI Taxonomy" id="547559"/>
    <lineage>
        <taxon>Archaea</taxon>
        <taxon>Methanobacteriati</taxon>
        <taxon>Methanobacteriota</taxon>
        <taxon>Stenosarchaea group</taxon>
        <taxon>Halobacteria</taxon>
        <taxon>Halobacteriales</taxon>
        <taxon>Natrialbaceae</taxon>
        <taxon>Natrialba</taxon>
    </lineage>
</organism>
<dbReference type="Proteomes" id="UP000011543">
    <property type="component" value="Unassembled WGS sequence"/>
</dbReference>
<protein>
    <recommendedName>
        <fullName evidence="3">DUF1102 family protein</fullName>
    </recommendedName>
</protein>
<sequence length="186" mass="19943">MTTVDDDDDEIVDRAGKRYIMKLNRRTTLIGLGTIVAGGGAALGTGAFDTVEADRSVDIETAGDEGALLGLEILSDRLAGDDNEDVIEFDLDDLNQNATTTFEDALEITNNGTETVDITIEDEGGEDLIGADGEPMWFNPESSSDEIEIGADDENQVTLDVEFDTTGDEEPAFPEQITISAETDDE</sequence>
<dbReference type="AlphaFoldDB" id="L9V662"/>
<evidence type="ECO:0000313" key="1">
    <source>
        <dbReference type="EMBL" id="ELY32715.1"/>
    </source>
</evidence>
<evidence type="ECO:0000313" key="2">
    <source>
        <dbReference type="Proteomes" id="UP000011543"/>
    </source>
</evidence>
<evidence type="ECO:0008006" key="3">
    <source>
        <dbReference type="Google" id="ProtNLM"/>
    </source>
</evidence>
<dbReference type="EMBL" id="AOHS01000012">
    <property type="protein sequence ID" value="ELY32715.1"/>
    <property type="molecule type" value="Genomic_DNA"/>
</dbReference>